<proteinExistence type="inferred from homology"/>
<accession>A0A1F8G288</accession>
<comment type="similarity">
    <text evidence="1">Belongs to the UPF0213 family.</text>
</comment>
<evidence type="ECO:0000256" key="1">
    <source>
        <dbReference type="ARBA" id="ARBA00007435"/>
    </source>
</evidence>
<dbReference type="InterPro" id="IPR000305">
    <property type="entry name" value="GIY-YIG_endonuc"/>
</dbReference>
<dbReference type="AlphaFoldDB" id="A0A1F8G288"/>
<dbReference type="Gene3D" id="3.40.1440.10">
    <property type="entry name" value="GIY-YIG endonuclease"/>
    <property type="match status" value="1"/>
</dbReference>
<sequence length="89" mass="10765">MFYLYIIKDERGSIYIGQTNDLEKRIQEHINKYKKSSKYAKDNGNFKLIYKEEYSSRLEAMQREKQLKGWTRAKKETLINKDLVLLKKL</sequence>
<dbReference type="STRING" id="1802689.A3F25_02080"/>
<dbReference type="PROSITE" id="PS50164">
    <property type="entry name" value="GIY_YIG"/>
    <property type="match status" value="1"/>
</dbReference>
<dbReference type="InterPro" id="IPR050190">
    <property type="entry name" value="UPF0213_domain"/>
</dbReference>
<reference evidence="3 4" key="1">
    <citation type="journal article" date="2016" name="Nat. Commun.">
        <title>Thousands of microbial genomes shed light on interconnected biogeochemical processes in an aquifer system.</title>
        <authorList>
            <person name="Anantharaman K."/>
            <person name="Brown C.T."/>
            <person name="Hug L.A."/>
            <person name="Sharon I."/>
            <person name="Castelle C.J."/>
            <person name="Probst A.J."/>
            <person name="Thomas B.C."/>
            <person name="Singh A."/>
            <person name="Wilkins M.J."/>
            <person name="Karaoz U."/>
            <person name="Brodie E.L."/>
            <person name="Williams K.H."/>
            <person name="Hubbard S.S."/>
            <person name="Banfield J.F."/>
        </authorList>
    </citation>
    <scope>NUCLEOTIDE SEQUENCE [LARGE SCALE GENOMIC DNA]</scope>
</reference>
<dbReference type="InterPro" id="IPR035901">
    <property type="entry name" value="GIY-YIG_endonuc_sf"/>
</dbReference>
<feature type="domain" description="GIY-YIG" evidence="2">
    <location>
        <begin position="1"/>
        <end position="77"/>
    </location>
</feature>
<dbReference type="SMART" id="SM00465">
    <property type="entry name" value="GIYc"/>
    <property type="match status" value="1"/>
</dbReference>
<gene>
    <name evidence="3" type="ORF">A3F25_02080</name>
</gene>
<dbReference type="PANTHER" id="PTHR34477:SF1">
    <property type="entry name" value="UPF0213 PROTEIN YHBQ"/>
    <property type="match status" value="1"/>
</dbReference>
<protein>
    <recommendedName>
        <fullName evidence="2">GIY-YIG domain-containing protein</fullName>
    </recommendedName>
</protein>
<name>A0A1F8G288_9BACT</name>
<dbReference type="EMBL" id="MGKD01000019">
    <property type="protein sequence ID" value="OGN19391.1"/>
    <property type="molecule type" value="Genomic_DNA"/>
</dbReference>
<dbReference type="Proteomes" id="UP000177478">
    <property type="component" value="Unassembled WGS sequence"/>
</dbReference>
<evidence type="ECO:0000259" key="2">
    <source>
        <dbReference type="PROSITE" id="PS50164"/>
    </source>
</evidence>
<dbReference type="SUPFAM" id="SSF82771">
    <property type="entry name" value="GIY-YIG endonuclease"/>
    <property type="match status" value="1"/>
</dbReference>
<evidence type="ECO:0000313" key="4">
    <source>
        <dbReference type="Proteomes" id="UP000177478"/>
    </source>
</evidence>
<dbReference type="PANTHER" id="PTHR34477">
    <property type="entry name" value="UPF0213 PROTEIN YHBQ"/>
    <property type="match status" value="1"/>
</dbReference>
<organism evidence="3 4">
    <name type="scientific">Candidatus Yanofskybacteria bacterium RIFCSPHIGHO2_12_FULL_45_19b</name>
    <dbReference type="NCBI Taxonomy" id="1802689"/>
    <lineage>
        <taxon>Bacteria</taxon>
        <taxon>Candidatus Yanofskyibacteriota</taxon>
    </lineage>
</organism>
<dbReference type="Pfam" id="PF01541">
    <property type="entry name" value="GIY-YIG"/>
    <property type="match status" value="1"/>
</dbReference>
<evidence type="ECO:0000313" key="3">
    <source>
        <dbReference type="EMBL" id="OGN19391.1"/>
    </source>
</evidence>
<comment type="caution">
    <text evidence="3">The sequence shown here is derived from an EMBL/GenBank/DDBJ whole genome shotgun (WGS) entry which is preliminary data.</text>
</comment>